<feature type="chain" id="PRO_5022035944" evidence="4">
    <location>
        <begin position="23"/>
        <end position="321"/>
    </location>
</feature>
<evidence type="ECO:0000259" key="5">
    <source>
        <dbReference type="Pfam" id="PF13407"/>
    </source>
</evidence>
<evidence type="ECO:0000256" key="2">
    <source>
        <dbReference type="ARBA" id="ARBA00007639"/>
    </source>
</evidence>
<comment type="similarity">
    <text evidence="2">Belongs to the bacterial solute-binding protein 2 family.</text>
</comment>
<comment type="caution">
    <text evidence="6">The sequence shown here is derived from an EMBL/GenBank/DDBJ whole genome shotgun (WGS) entry which is preliminary data.</text>
</comment>
<name>A0A537LQ60_9BACT</name>
<dbReference type="PANTHER" id="PTHR46847:SF1">
    <property type="entry name" value="D-ALLOSE-BINDING PERIPLASMIC PROTEIN-RELATED"/>
    <property type="match status" value="1"/>
</dbReference>
<gene>
    <name evidence="6" type="ORF">E6G99_02140</name>
</gene>
<keyword evidence="3 4" id="KW-0732">Signal</keyword>
<sequence>MMHKVLALAIALMLLTIGAVGAAAAAQPWTFGVSYQNLAFPYVAALQKAAQAACKALAVKCLETDAFNDTEKELKNVESMLAQGVNCLAFEAASLKASSASIVAANKKGVPVVQFNGKADGGQWVTFVGSEQPDSGAQLGVWLAGLYKQLGKPQLKGIYLRGVAGQITDLARNDGLKNRLKAENLLDKISFTEQYADYDRGKGQSVTESLLTRDKSYDFIVANNDDMILGALQVARQFKLIGKVHMAGVDGLPEALDAIQKGELDATVFQDPEGQGGGGIWGCYLHLSGVKLPKDILIPFKLVTKANVSDFVAIAKRVYVK</sequence>
<organism evidence="6 7">
    <name type="scientific">Candidatus Segetimicrobium genomatis</name>
    <dbReference type="NCBI Taxonomy" id="2569760"/>
    <lineage>
        <taxon>Bacteria</taxon>
        <taxon>Bacillati</taxon>
        <taxon>Candidatus Sysuimicrobiota</taxon>
        <taxon>Candidatus Sysuimicrobiia</taxon>
        <taxon>Candidatus Sysuimicrobiales</taxon>
        <taxon>Candidatus Segetimicrobiaceae</taxon>
        <taxon>Candidatus Segetimicrobium</taxon>
    </lineage>
</organism>
<evidence type="ECO:0000256" key="1">
    <source>
        <dbReference type="ARBA" id="ARBA00004196"/>
    </source>
</evidence>
<proteinExistence type="inferred from homology"/>
<dbReference type="SUPFAM" id="SSF53822">
    <property type="entry name" value="Periplasmic binding protein-like I"/>
    <property type="match status" value="1"/>
</dbReference>
<evidence type="ECO:0000313" key="7">
    <source>
        <dbReference type="Proteomes" id="UP000318661"/>
    </source>
</evidence>
<dbReference type="Gene3D" id="3.40.50.2300">
    <property type="match status" value="2"/>
</dbReference>
<dbReference type="InterPro" id="IPR025997">
    <property type="entry name" value="SBP_2_dom"/>
</dbReference>
<comment type="subcellular location">
    <subcellularLocation>
        <location evidence="1">Cell envelope</location>
    </subcellularLocation>
</comment>
<dbReference type="EMBL" id="VBAJ01000037">
    <property type="protein sequence ID" value="TMJ09807.1"/>
    <property type="molecule type" value="Genomic_DNA"/>
</dbReference>
<feature type="domain" description="Periplasmic binding protein" evidence="5">
    <location>
        <begin position="31"/>
        <end position="289"/>
    </location>
</feature>
<protein>
    <submittedName>
        <fullName evidence="6">Sugar ABC transporter substrate-binding protein</fullName>
    </submittedName>
</protein>
<feature type="signal peptide" evidence="4">
    <location>
        <begin position="1"/>
        <end position="22"/>
    </location>
</feature>
<dbReference type="CDD" id="cd01536">
    <property type="entry name" value="PBP1_ABC_sugar_binding-like"/>
    <property type="match status" value="1"/>
</dbReference>
<reference evidence="6 7" key="1">
    <citation type="journal article" date="2019" name="Nat. Microbiol.">
        <title>Mediterranean grassland soil C-N compound turnover is dependent on rainfall and depth, and is mediated by genomically divergent microorganisms.</title>
        <authorList>
            <person name="Diamond S."/>
            <person name="Andeer P.F."/>
            <person name="Li Z."/>
            <person name="Crits-Christoph A."/>
            <person name="Burstein D."/>
            <person name="Anantharaman K."/>
            <person name="Lane K.R."/>
            <person name="Thomas B.C."/>
            <person name="Pan C."/>
            <person name="Northen T.R."/>
            <person name="Banfield J.F."/>
        </authorList>
    </citation>
    <scope>NUCLEOTIDE SEQUENCE [LARGE SCALE GENOMIC DNA]</scope>
    <source>
        <strain evidence="6">NP_2</strain>
    </source>
</reference>
<evidence type="ECO:0000256" key="4">
    <source>
        <dbReference type="SAM" id="SignalP"/>
    </source>
</evidence>
<dbReference type="GO" id="GO:0030313">
    <property type="term" value="C:cell envelope"/>
    <property type="evidence" value="ECO:0007669"/>
    <property type="project" value="UniProtKB-SubCell"/>
</dbReference>
<dbReference type="PANTHER" id="PTHR46847">
    <property type="entry name" value="D-ALLOSE-BINDING PERIPLASMIC PROTEIN-RELATED"/>
    <property type="match status" value="1"/>
</dbReference>
<accession>A0A537LQ60</accession>
<dbReference type="AlphaFoldDB" id="A0A537LQ60"/>
<dbReference type="Proteomes" id="UP000318661">
    <property type="component" value="Unassembled WGS sequence"/>
</dbReference>
<dbReference type="Pfam" id="PF13407">
    <property type="entry name" value="Peripla_BP_4"/>
    <property type="match status" value="1"/>
</dbReference>
<evidence type="ECO:0000256" key="3">
    <source>
        <dbReference type="ARBA" id="ARBA00022729"/>
    </source>
</evidence>
<evidence type="ECO:0000313" key="6">
    <source>
        <dbReference type="EMBL" id="TMJ09807.1"/>
    </source>
</evidence>
<dbReference type="GO" id="GO:0030246">
    <property type="term" value="F:carbohydrate binding"/>
    <property type="evidence" value="ECO:0007669"/>
    <property type="project" value="UniProtKB-ARBA"/>
</dbReference>
<dbReference type="InterPro" id="IPR028082">
    <property type="entry name" value="Peripla_BP_I"/>
</dbReference>